<protein>
    <submittedName>
        <fullName evidence="2">Uncharacterized protein</fullName>
    </submittedName>
</protein>
<evidence type="ECO:0000256" key="1">
    <source>
        <dbReference type="SAM" id="MobiDB-lite"/>
    </source>
</evidence>
<dbReference type="EMBL" id="WNDX01000003">
    <property type="protein sequence ID" value="KAF1048616.1"/>
    <property type="molecule type" value="Genomic_DNA"/>
</dbReference>
<accession>A0A7V8G0B2</accession>
<evidence type="ECO:0000313" key="3">
    <source>
        <dbReference type="Proteomes" id="UP000462435"/>
    </source>
</evidence>
<proteinExistence type="predicted"/>
<organism evidence="2 3">
    <name type="scientific">Herbaspirillum frisingense</name>
    <dbReference type="NCBI Taxonomy" id="92645"/>
    <lineage>
        <taxon>Bacteria</taxon>
        <taxon>Pseudomonadati</taxon>
        <taxon>Pseudomonadota</taxon>
        <taxon>Betaproteobacteria</taxon>
        <taxon>Burkholderiales</taxon>
        <taxon>Oxalobacteraceae</taxon>
        <taxon>Herbaspirillum</taxon>
    </lineage>
</organism>
<name>A0A7V8G0B2_9BURK</name>
<reference evidence="3" key="1">
    <citation type="journal article" date="2020" name="MBio">
        <title>Horizontal gene transfer to a defensive symbiont with a reduced genome amongst a multipartite beetle microbiome.</title>
        <authorList>
            <person name="Waterworth S.C."/>
            <person name="Florez L.V."/>
            <person name="Rees E.R."/>
            <person name="Hertweck C."/>
            <person name="Kaltenpoth M."/>
            <person name="Kwan J.C."/>
        </authorList>
    </citation>
    <scope>NUCLEOTIDE SEQUENCE [LARGE SCALE GENOMIC DNA]</scope>
</reference>
<feature type="region of interest" description="Disordered" evidence="1">
    <location>
        <begin position="41"/>
        <end position="67"/>
    </location>
</feature>
<dbReference type="AlphaFoldDB" id="A0A7V8G0B2"/>
<dbReference type="Proteomes" id="UP000462435">
    <property type="component" value="Unassembled WGS sequence"/>
</dbReference>
<gene>
    <name evidence="2" type="ORF">GAK35_00166</name>
</gene>
<sequence>MIPAKPGSVALHFSTCLPFPLHGSALPASRAGADAGVIRRRKGRNEERKKPNRSRWQGYYCPGRLDG</sequence>
<comment type="caution">
    <text evidence="2">The sequence shown here is derived from an EMBL/GenBank/DDBJ whole genome shotgun (WGS) entry which is preliminary data.</text>
</comment>
<evidence type="ECO:0000313" key="2">
    <source>
        <dbReference type="EMBL" id="KAF1048616.1"/>
    </source>
</evidence>